<dbReference type="InterPro" id="IPR036282">
    <property type="entry name" value="Glutathione-S-Trfase_C_sf"/>
</dbReference>
<proteinExistence type="predicted"/>
<dbReference type="Pfam" id="PF13410">
    <property type="entry name" value="GST_C_2"/>
    <property type="match status" value="1"/>
</dbReference>
<dbReference type="InterPro" id="IPR040079">
    <property type="entry name" value="Glutathione_S-Trfase"/>
</dbReference>
<dbReference type="OrthoDB" id="9799538at2"/>
<dbReference type="AlphaFoldDB" id="D8JQC3"/>
<evidence type="ECO:0000313" key="3">
    <source>
        <dbReference type="Proteomes" id="UP000002033"/>
    </source>
</evidence>
<dbReference type="Gene3D" id="1.20.1050.10">
    <property type="match status" value="1"/>
</dbReference>
<feature type="domain" description="GST N-terminal" evidence="1">
    <location>
        <begin position="2"/>
        <end position="82"/>
    </location>
</feature>
<name>D8JQC3_HYPDA</name>
<reference evidence="3" key="1">
    <citation type="journal article" date="2011" name="J. Bacteriol.">
        <title>Genome sequences of eight morphologically diverse alphaproteobacteria.</title>
        <authorList>
            <consortium name="US DOE Joint Genome Institute"/>
            <person name="Brown P.J."/>
            <person name="Kysela D.T."/>
            <person name="Buechlein A."/>
            <person name="Hemmerich C."/>
            <person name="Brun Y.V."/>
        </authorList>
    </citation>
    <scope>NUCLEOTIDE SEQUENCE [LARGE SCALE GENOMIC DNA]</scope>
    <source>
        <strain evidence="3">ATCC 51888 / DSM 1869 / NCIB 11706 / TK 0415</strain>
    </source>
</reference>
<dbReference type="Pfam" id="PF13409">
    <property type="entry name" value="GST_N_2"/>
    <property type="match status" value="1"/>
</dbReference>
<dbReference type="SUPFAM" id="SSF52833">
    <property type="entry name" value="Thioredoxin-like"/>
    <property type="match status" value="1"/>
</dbReference>
<dbReference type="GO" id="GO:0004364">
    <property type="term" value="F:glutathione transferase activity"/>
    <property type="evidence" value="ECO:0007669"/>
    <property type="project" value="TreeGrafter"/>
</dbReference>
<keyword evidence="2" id="KW-0808">Transferase</keyword>
<dbReference type="CDD" id="cd03194">
    <property type="entry name" value="GST_C_3"/>
    <property type="match status" value="1"/>
</dbReference>
<dbReference type="GO" id="GO:0006749">
    <property type="term" value="P:glutathione metabolic process"/>
    <property type="evidence" value="ECO:0007669"/>
    <property type="project" value="TreeGrafter"/>
</dbReference>
<accession>D8JQC3</accession>
<dbReference type="SUPFAM" id="SSF47616">
    <property type="entry name" value="GST C-terminal domain-like"/>
    <property type="match status" value="1"/>
</dbReference>
<organism evidence="2 3">
    <name type="scientific">Hyphomicrobium denitrificans (strain ATCC 51888 / DSM 1869 / NCIMB 11706 / TK 0415)</name>
    <dbReference type="NCBI Taxonomy" id="582899"/>
    <lineage>
        <taxon>Bacteria</taxon>
        <taxon>Pseudomonadati</taxon>
        <taxon>Pseudomonadota</taxon>
        <taxon>Alphaproteobacteria</taxon>
        <taxon>Hyphomicrobiales</taxon>
        <taxon>Hyphomicrobiaceae</taxon>
        <taxon>Hyphomicrobium</taxon>
    </lineage>
</organism>
<dbReference type="CDD" id="cd03043">
    <property type="entry name" value="GST_N_1"/>
    <property type="match status" value="1"/>
</dbReference>
<dbReference type="InterPro" id="IPR004045">
    <property type="entry name" value="Glutathione_S-Trfase_N"/>
</dbReference>
<dbReference type="Gene3D" id="3.40.30.10">
    <property type="entry name" value="Glutaredoxin"/>
    <property type="match status" value="1"/>
</dbReference>
<evidence type="ECO:0000259" key="1">
    <source>
        <dbReference type="PROSITE" id="PS50404"/>
    </source>
</evidence>
<dbReference type="PROSITE" id="PS50404">
    <property type="entry name" value="GST_NTER"/>
    <property type="match status" value="1"/>
</dbReference>
<sequence length="224" mass="25645">MLKLVIANKLYSSWSLRPWALLKAFEIPFEEVTIPLRRPDSRERLMEYSPSGKVPVLVDDDVFVWESMAIVETIAERYPDRAIWPRDAKARAHARAISNEMHSGFQALRQACPMHLGARFATPVLTDSLQANIDRIEDIWSEARNRFGGNGPYLYGAFTAADAMYLPIVTRFETYGVPVREATRAYMDTMLAHPAFVEWRTAAFSEEWRIPDYAVGHTLIESYV</sequence>
<gene>
    <name evidence="2" type="ordered locus">Hden_2078</name>
</gene>
<evidence type="ECO:0000313" key="2">
    <source>
        <dbReference type="EMBL" id="ADJ23877.1"/>
    </source>
</evidence>
<dbReference type="SFLD" id="SFLDS00019">
    <property type="entry name" value="Glutathione_Transferase_(cytos"/>
    <property type="match status" value="1"/>
</dbReference>
<dbReference type="GO" id="GO:0006559">
    <property type="term" value="P:L-phenylalanine catabolic process"/>
    <property type="evidence" value="ECO:0007669"/>
    <property type="project" value="TreeGrafter"/>
</dbReference>
<dbReference type="HOGENOM" id="CLU_070658_0_0_5"/>
<dbReference type="Proteomes" id="UP000002033">
    <property type="component" value="Chromosome"/>
</dbReference>
<dbReference type="eggNOG" id="COG0625">
    <property type="taxonomic scope" value="Bacteria"/>
</dbReference>
<dbReference type="EMBL" id="CP002083">
    <property type="protein sequence ID" value="ADJ23877.1"/>
    <property type="molecule type" value="Genomic_DNA"/>
</dbReference>
<dbReference type="RefSeq" id="WP_013216036.1">
    <property type="nucleotide sequence ID" value="NC_014313.1"/>
</dbReference>
<dbReference type="STRING" id="582899.Hden_2078"/>
<protein>
    <submittedName>
        <fullName evidence="2">Glutathione S-transferase domain protein</fullName>
    </submittedName>
</protein>
<dbReference type="SFLD" id="SFLDG00358">
    <property type="entry name" value="Main_(cytGST)"/>
    <property type="match status" value="1"/>
</dbReference>
<dbReference type="InterPro" id="IPR036249">
    <property type="entry name" value="Thioredoxin-like_sf"/>
</dbReference>
<dbReference type="GO" id="GO:0016034">
    <property type="term" value="F:maleylacetoacetate isomerase activity"/>
    <property type="evidence" value="ECO:0007669"/>
    <property type="project" value="TreeGrafter"/>
</dbReference>
<dbReference type="KEGG" id="hdn:Hden_2078"/>
<dbReference type="PANTHER" id="PTHR42673:SF4">
    <property type="entry name" value="MALEYLACETOACETATE ISOMERASE"/>
    <property type="match status" value="1"/>
</dbReference>
<dbReference type="PANTHER" id="PTHR42673">
    <property type="entry name" value="MALEYLACETOACETATE ISOMERASE"/>
    <property type="match status" value="1"/>
</dbReference>
<keyword evidence="3" id="KW-1185">Reference proteome</keyword>